<protein>
    <submittedName>
        <fullName evidence="7">Methyltransferase-like protein 13-like</fullName>
    </submittedName>
</protein>
<keyword evidence="3 7" id="KW-0808">Transferase</keyword>
<dbReference type="OrthoDB" id="411785at2759"/>
<dbReference type="CDD" id="cd02440">
    <property type="entry name" value="AdoMet_MTases"/>
    <property type="match status" value="1"/>
</dbReference>
<proteinExistence type="inferred from homology"/>
<dbReference type="SUPFAM" id="SSF53335">
    <property type="entry name" value="S-adenosyl-L-methionine-dependent methyltransferases"/>
    <property type="match status" value="2"/>
</dbReference>
<evidence type="ECO:0000256" key="2">
    <source>
        <dbReference type="ARBA" id="ARBA00022603"/>
    </source>
</evidence>
<organism evidence="7 8">
    <name type="scientific">Dorcoceras hygrometricum</name>
    <dbReference type="NCBI Taxonomy" id="472368"/>
    <lineage>
        <taxon>Eukaryota</taxon>
        <taxon>Viridiplantae</taxon>
        <taxon>Streptophyta</taxon>
        <taxon>Embryophyta</taxon>
        <taxon>Tracheophyta</taxon>
        <taxon>Spermatophyta</taxon>
        <taxon>Magnoliopsida</taxon>
        <taxon>eudicotyledons</taxon>
        <taxon>Gunneridae</taxon>
        <taxon>Pentapetalae</taxon>
        <taxon>asterids</taxon>
        <taxon>lamiids</taxon>
        <taxon>Lamiales</taxon>
        <taxon>Gesneriaceae</taxon>
        <taxon>Didymocarpoideae</taxon>
        <taxon>Trichosporeae</taxon>
        <taxon>Loxocarpinae</taxon>
        <taxon>Dorcoceras</taxon>
    </lineage>
</organism>
<gene>
    <name evidence="7" type="ORF">F511_18259</name>
</gene>
<evidence type="ECO:0000256" key="5">
    <source>
        <dbReference type="SAM" id="MobiDB-lite"/>
    </source>
</evidence>
<name>A0A2Z7CNV4_9LAMI</name>
<dbReference type="AlphaFoldDB" id="A0A2Z7CNV4"/>
<keyword evidence="4" id="KW-0511">Multifunctional enzyme</keyword>
<dbReference type="FunFam" id="3.40.50.150:FF:000256">
    <property type="entry name" value="S-adenosyl-L-methionine-dependent methyltransferase superfamily protein"/>
    <property type="match status" value="1"/>
</dbReference>
<keyword evidence="2 7" id="KW-0489">Methyltransferase</keyword>
<dbReference type="InterPro" id="IPR013216">
    <property type="entry name" value="Methyltransf_11"/>
</dbReference>
<dbReference type="PANTHER" id="PTHR12176">
    <property type="entry name" value="SAM-DEPENDENT METHYLTRANSFERASE SUPERFAMILY PROTEIN"/>
    <property type="match status" value="1"/>
</dbReference>
<feature type="domain" description="Methyltransferase type 11" evidence="6">
    <location>
        <begin position="94"/>
        <end position="195"/>
    </location>
</feature>
<dbReference type="InterPro" id="IPR051419">
    <property type="entry name" value="Lys/N-term_MeTrsfase_sf"/>
</dbReference>
<dbReference type="GO" id="GO:0009820">
    <property type="term" value="P:alkaloid metabolic process"/>
    <property type="evidence" value="ECO:0007669"/>
    <property type="project" value="UniProtKB-KW"/>
</dbReference>
<dbReference type="InterPro" id="IPR029063">
    <property type="entry name" value="SAM-dependent_MTases_sf"/>
</dbReference>
<dbReference type="Proteomes" id="UP000250235">
    <property type="component" value="Unassembled WGS sequence"/>
</dbReference>
<evidence type="ECO:0000259" key="6">
    <source>
        <dbReference type="Pfam" id="PF08241"/>
    </source>
</evidence>
<feature type="compositionally biased region" description="Basic residues" evidence="5">
    <location>
        <begin position="1"/>
        <end position="11"/>
    </location>
</feature>
<feature type="region of interest" description="Disordered" evidence="5">
    <location>
        <begin position="1"/>
        <end position="21"/>
    </location>
</feature>
<dbReference type="GO" id="GO:0032259">
    <property type="term" value="P:methylation"/>
    <property type="evidence" value="ECO:0007669"/>
    <property type="project" value="UniProtKB-KW"/>
</dbReference>
<dbReference type="Pfam" id="PF08241">
    <property type="entry name" value="Methyltransf_11"/>
    <property type="match status" value="1"/>
</dbReference>
<evidence type="ECO:0000256" key="3">
    <source>
        <dbReference type="ARBA" id="ARBA00022679"/>
    </source>
</evidence>
<evidence type="ECO:0000313" key="7">
    <source>
        <dbReference type="EMBL" id="KZV48453.1"/>
    </source>
</evidence>
<dbReference type="GO" id="GO:0008757">
    <property type="term" value="F:S-adenosylmethionine-dependent methyltransferase activity"/>
    <property type="evidence" value="ECO:0007669"/>
    <property type="project" value="InterPro"/>
</dbReference>
<dbReference type="Gene3D" id="3.40.50.150">
    <property type="entry name" value="Vaccinia Virus protein VP39"/>
    <property type="match status" value="2"/>
</dbReference>
<dbReference type="EMBL" id="KQ993856">
    <property type="protein sequence ID" value="KZV48453.1"/>
    <property type="molecule type" value="Genomic_DNA"/>
</dbReference>
<comment type="similarity">
    <text evidence="1">Belongs to the methyltransferase superfamily.</text>
</comment>
<evidence type="ECO:0000256" key="4">
    <source>
        <dbReference type="ARBA" id="ARBA00023268"/>
    </source>
</evidence>
<accession>A0A2Z7CNV4</accession>
<dbReference type="PANTHER" id="PTHR12176:SF78">
    <property type="entry name" value="EEF1A LYSINE AND N-TERMINAL METHYLTRANSFERASE"/>
    <property type="match status" value="1"/>
</dbReference>
<keyword evidence="8" id="KW-1185">Reference proteome</keyword>
<dbReference type="FunFam" id="3.40.50.150:FF:000211">
    <property type="entry name" value="Methyltransferase-like protein 13"/>
    <property type="match status" value="1"/>
</dbReference>
<reference evidence="7 8" key="1">
    <citation type="journal article" date="2015" name="Proc. Natl. Acad. Sci. U.S.A.">
        <title>The resurrection genome of Boea hygrometrica: A blueprint for survival of dehydration.</title>
        <authorList>
            <person name="Xiao L."/>
            <person name="Yang G."/>
            <person name="Zhang L."/>
            <person name="Yang X."/>
            <person name="Zhao S."/>
            <person name="Ji Z."/>
            <person name="Zhou Q."/>
            <person name="Hu M."/>
            <person name="Wang Y."/>
            <person name="Chen M."/>
            <person name="Xu Y."/>
            <person name="Jin H."/>
            <person name="Xiao X."/>
            <person name="Hu G."/>
            <person name="Bao F."/>
            <person name="Hu Y."/>
            <person name="Wan P."/>
            <person name="Li L."/>
            <person name="Deng X."/>
            <person name="Kuang T."/>
            <person name="Xiang C."/>
            <person name="Zhu J.K."/>
            <person name="Oliver M.J."/>
            <person name="He Y."/>
        </authorList>
    </citation>
    <scope>NUCLEOTIDE SEQUENCE [LARGE SCALE GENOMIC DNA]</scope>
    <source>
        <strain evidence="8">cv. XS01</strain>
    </source>
</reference>
<evidence type="ECO:0000313" key="8">
    <source>
        <dbReference type="Proteomes" id="UP000250235"/>
    </source>
</evidence>
<sequence length="803" mass="89639">MGKKEKKKKTPKSNTTSSVEKQEELLKTLDDFTSKENWDQFFTVRGCEDSFEWYAEWPQVQNLLTTHLLSSSSPPESEGALPHVEAEQMSILVPGCGNSKLSEHLYDAGFRNITNVDFSKVVISNMLRRNVRERPGMKWRVMDMTDMQFVNESFDAIIDKGGLDALMEPEHGSKLGNLYLSEVRRLLKAGGKFICFTLAESHVLDLLLPKYRFGWKIRLHAISEEPSSRNLKLQTIMLIAEKDNVSAISVISAFTDQSSIICPGYQASGISEALEREKKFRSEYSSGSDILYSLEDLNLGARGDLAELAPGRRVKLTLGEPGVSYFSYRAVLLDAKPDSGPFSYNFGVFLVPKTRAHEWLFSSEEGQWLVVVSSKAARLLMIILDSSQASASMEDIQMDLSPLVKQLSPGNIDGVQIPISQMDVSRFMAANDGIKHRKIVHQVTSTLTGQIVVEDVICEKLDAEIQRRFPSKDLIFRRLTFQRAESLVQSEAIVSVIPDDTSNKVEDKIAGEASKSRKKGKQQKFDPQLSGSLVSLDRLQKASSSKILVDQNYLASSYHNGIISGLMLISLHLERLASVGNMVKTVVIGLGAGLLPMFLRKNIPFLEIEVVELDPVVLDVARHYFGFIEDQHLKVHIADGIKFVGDMEKETCTNDKNDTFDQKLVGEEGKGFCRIDILIVDVDSDDSSSGLTCPAADFVEESFLLTAKSSLSEQGLFIVNLVSRSSAVKVPVYSRLKMVFSNLYTLQLEEDVNEVIFALKSDTPVEDDKLSDVFLVLARLLELEKQEWSQSIVDASKLIKRLI</sequence>
<evidence type="ECO:0000256" key="1">
    <source>
        <dbReference type="ARBA" id="ARBA00008361"/>
    </source>
</evidence>